<gene>
    <name evidence="2" type="ORF">CEP50_10825</name>
</gene>
<reference evidence="2 3" key="1">
    <citation type="submission" date="2018-03" db="EMBL/GenBank/DDBJ databases">
        <title>Actinopolyspora mortivallis from Sahara, screening for active biomolecules.</title>
        <authorList>
            <person name="Selama O."/>
            <person name="Wellington E.M.H."/>
            <person name="Hacene H."/>
        </authorList>
    </citation>
    <scope>NUCLEOTIDE SEQUENCE [LARGE SCALE GENOMIC DNA]</scope>
    <source>
        <strain evidence="2 3">M5A</strain>
    </source>
</reference>
<dbReference type="Proteomes" id="UP000239352">
    <property type="component" value="Unassembled WGS sequence"/>
</dbReference>
<evidence type="ECO:0000313" key="2">
    <source>
        <dbReference type="EMBL" id="PRW63305.1"/>
    </source>
</evidence>
<protein>
    <submittedName>
        <fullName evidence="2">Uncharacterized protein</fullName>
    </submittedName>
</protein>
<proteinExistence type="predicted"/>
<feature type="signal peptide" evidence="1">
    <location>
        <begin position="1"/>
        <end position="34"/>
    </location>
</feature>
<keyword evidence="3" id="KW-1185">Reference proteome</keyword>
<evidence type="ECO:0000256" key="1">
    <source>
        <dbReference type="SAM" id="SignalP"/>
    </source>
</evidence>
<feature type="chain" id="PRO_5015485382" evidence="1">
    <location>
        <begin position="35"/>
        <end position="216"/>
    </location>
</feature>
<dbReference type="AlphaFoldDB" id="A0A2T0GW09"/>
<name>A0A2T0GW09_ACTMO</name>
<accession>A0A2T0GW09</accession>
<dbReference type="InParanoid" id="A0A2T0GW09"/>
<sequence length="216" mass="23204">MKMRFPRLHSALAGLGATALAAALSGTATPVAGAAEKTTSPPPECSADCERVFDLELPYDARLVGWRDGTVPGGDSVLTYRLGGKEHDTLDLPGRRVLDADCGWEGDAQRCAVTYDTGVHGAGALSVTLLADRGIVRTDEVRAATPGVELRHYDGNGRADLALRQSTYDPNYAEAPQYWETYLEFEGEFVRTGCAVPESESSPAPEELVYDTCVRH</sequence>
<comment type="caution">
    <text evidence="2">The sequence shown here is derived from an EMBL/GenBank/DDBJ whole genome shotgun (WGS) entry which is preliminary data.</text>
</comment>
<organism evidence="2 3">
    <name type="scientific">Actinopolyspora mortivallis</name>
    <dbReference type="NCBI Taxonomy" id="33906"/>
    <lineage>
        <taxon>Bacteria</taxon>
        <taxon>Bacillati</taxon>
        <taxon>Actinomycetota</taxon>
        <taxon>Actinomycetes</taxon>
        <taxon>Actinopolysporales</taxon>
        <taxon>Actinopolysporaceae</taxon>
        <taxon>Actinopolyspora</taxon>
    </lineage>
</organism>
<evidence type="ECO:0000313" key="3">
    <source>
        <dbReference type="Proteomes" id="UP000239352"/>
    </source>
</evidence>
<dbReference type="EMBL" id="PVSR01000016">
    <property type="protein sequence ID" value="PRW63305.1"/>
    <property type="molecule type" value="Genomic_DNA"/>
</dbReference>
<keyword evidence="1" id="KW-0732">Signal</keyword>